<evidence type="ECO:0000313" key="6">
    <source>
        <dbReference type="EMBL" id="SQA78677.1"/>
    </source>
</evidence>
<evidence type="ECO:0000259" key="5">
    <source>
        <dbReference type="Pfam" id="PF05154"/>
    </source>
</evidence>
<organism evidence="6 7">
    <name type="scientific">Capnocytophaga ochracea</name>
    <dbReference type="NCBI Taxonomy" id="1018"/>
    <lineage>
        <taxon>Bacteria</taxon>
        <taxon>Pseudomonadati</taxon>
        <taxon>Bacteroidota</taxon>
        <taxon>Flavobacteriia</taxon>
        <taxon>Flavobacteriales</taxon>
        <taxon>Flavobacteriaceae</taxon>
        <taxon>Capnocytophaga</taxon>
    </lineage>
</organism>
<evidence type="ECO:0000313" key="7">
    <source>
        <dbReference type="Proteomes" id="UP000249891"/>
    </source>
</evidence>
<evidence type="ECO:0000256" key="4">
    <source>
        <dbReference type="ARBA" id="ARBA00023136"/>
    </source>
</evidence>
<feature type="domain" description="TM2" evidence="5">
    <location>
        <begin position="57"/>
        <end position="105"/>
    </location>
</feature>
<keyword evidence="4" id="KW-0472">Membrane</keyword>
<dbReference type="AlphaFoldDB" id="A0A2X2RJX8"/>
<dbReference type="InterPro" id="IPR007829">
    <property type="entry name" value="TM2"/>
</dbReference>
<name>A0A2X2RJX8_CAPOC</name>
<sequence>MRHNFNLIILHTMDAQKVDMFIVTNGKFFRPEIVPQIREKLLSLDESKWVMLQTIQFKDPTTSLLISIFAGHLGIDRFYIGDVGMGVGKLLTCGGLGIWTIVDWFLIMDATRDKNAELLASALSY</sequence>
<dbReference type="Proteomes" id="UP000249891">
    <property type="component" value="Unassembled WGS sequence"/>
</dbReference>
<keyword evidence="3" id="KW-1133">Transmembrane helix</keyword>
<gene>
    <name evidence="6" type="ORF">NCTC11546_01918</name>
</gene>
<dbReference type="Pfam" id="PF05154">
    <property type="entry name" value="TM2"/>
    <property type="match status" value="1"/>
</dbReference>
<comment type="subcellular location">
    <subcellularLocation>
        <location evidence="1">Membrane</location>
        <topology evidence="1">Multi-pass membrane protein</topology>
    </subcellularLocation>
</comment>
<dbReference type="PANTHER" id="PTHR21016:SF25">
    <property type="entry name" value="TM2 DOMAIN-CONTAINING PROTEIN DDB_G0277895-RELATED"/>
    <property type="match status" value="1"/>
</dbReference>
<dbReference type="PANTHER" id="PTHR21016">
    <property type="entry name" value="BETA-AMYLOID BINDING PROTEIN-RELATED"/>
    <property type="match status" value="1"/>
</dbReference>
<accession>A0A2X2RJX8</accession>
<proteinExistence type="predicted"/>
<protein>
    <submittedName>
        <fullName evidence="6">TM2 domain</fullName>
    </submittedName>
</protein>
<dbReference type="EMBL" id="UARG01000017">
    <property type="protein sequence ID" value="SQA78677.1"/>
    <property type="molecule type" value="Genomic_DNA"/>
</dbReference>
<evidence type="ECO:0000256" key="3">
    <source>
        <dbReference type="ARBA" id="ARBA00022989"/>
    </source>
</evidence>
<evidence type="ECO:0000256" key="2">
    <source>
        <dbReference type="ARBA" id="ARBA00022692"/>
    </source>
</evidence>
<dbReference type="GO" id="GO:0016020">
    <property type="term" value="C:membrane"/>
    <property type="evidence" value="ECO:0007669"/>
    <property type="project" value="UniProtKB-SubCell"/>
</dbReference>
<keyword evidence="2" id="KW-0812">Transmembrane</keyword>
<evidence type="ECO:0000256" key="1">
    <source>
        <dbReference type="ARBA" id="ARBA00004141"/>
    </source>
</evidence>
<dbReference type="InterPro" id="IPR050932">
    <property type="entry name" value="TM2D1-3-like"/>
</dbReference>
<reference evidence="6 7" key="1">
    <citation type="submission" date="2018-06" db="EMBL/GenBank/DDBJ databases">
        <authorList>
            <consortium name="Pathogen Informatics"/>
            <person name="Doyle S."/>
        </authorList>
    </citation>
    <scope>NUCLEOTIDE SEQUENCE [LARGE SCALE GENOMIC DNA]</scope>
    <source>
        <strain evidence="6 7">NCTC11546</strain>
    </source>
</reference>